<proteinExistence type="predicted"/>
<gene>
    <name evidence="2" type="ORF">M0L20_17560</name>
</gene>
<comment type="caution">
    <text evidence="2">The sequence shown here is derived from an EMBL/GenBank/DDBJ whole genome shotgun (WGS) entry which is preliminary data.</text>
</comment>
<dbReference type="RefSeq" id="WP_248478281.1">
    <property type="nucleotide sequence ID" value="NZ_JALPRF010000003.1"/>
</dbReference>
<evidence type="ECO:0000256" key="1">
    <source>
        <dbReference type="SAM" id="SignalP"/>
    </source>
</evidence>
<feature type="chain" id="PRO_5046780585" evidence="1">
    <location>
        <begin position="20"/>
        <end position="135"/>
    </location>
</feature>
<protein>
    <submittedName>
        <fullName evidence="2">Uncharacterized protein</fullName>
    </submittedName>
</protein>
<dbReference type="EMBL" id="JALPRF010000003">
    <property type="protein sequence ID" value="MCK8493678.1"/>
    <property type="molecule type" value="Genomic_DNA"/>
</dbReference>
<keyword evidence="3" id="KW-1185">Reference proteome</keyword>
<dbReference type="Proteomes" id="UP001202180">
    <property type="component" value="Unassembled WGS sequence"/>
</dbReference>
<name>A0ABT0HNC8_9BACT</name>
<accession>A0ABT0HNC8</accession>
<reference evidence="2 3" key="1">
    <citation type="submission" date="2022-04" db="EMBL/GenBank/DDBJ databases">
        <title>Spirosoma sp. strain RP8 genome sequencing and assembly.</title>
        <authorList>
            <person name="Jung Y."/>
        </authorList>
    </citation>
    <scope>NUCLEOTIDE SEQUENCE [LARGE SCALE GENOMIC DNA]</scope>
    <source>
        <strain evidence="2 3">RP8</strain>
    </source>
</reference>
<keyword evidence="1" id="KW-0732">Signal</keyword>
<feature type="signal peptide" evidence="1">
    <location>
        <begin position="1"/>
        <end position="19"/>
    </location>
</feature>
<evidence type="ECO:0000313" key="2">
    <source>
        <dbReference type="EMBL" id="MCK8493678.1"/>
    </source>
</evidence>
<sequence>MNKRLLIIASGLLISGLSACSRSLDQTVAPATSFAKAICVFQSDSTDFYSAKALFETDIAAENNWSTWGTPLFDKTEPVTYMLNNRRTANRESVKKVFIQHDIKELLVGRQNGRKVVSIRYEERRRLAPLRLKSL</sequence>
<evidence type="ECO:0000313" key="3">
    <source>
        <dbReference type="Proteomes" id="UP001202180"/>
    </source>
</evidence>
<dbReference type="PROSITE" id="PS51257">
    <property type="entry name" value="PROKAR_LIPOPROTEIN"/>
    <property type="match status" value="1"/>
</dbReference>
<organism evidence="2 3">
    <name type="scientific">Spirosoma liriopis</name>
    <dbReference type="NCBI Taxonomy" id="2937440"/>
    <lineage>
        <taxon>Bacteria</taxon>
        <taxon>Pseudomonadati</taxon>
        <taxon>Bacteroidota</taxon>
        <taxon>Cytophagia</taxon>
        <taxon>Cytophagales</taxon>
        <taxon>Cytophagaceae</taxon>
        <taxon>Spirosoma</taxon>
    </lineage>
</organism>